<evidence type="ECO:0000313" key="2">
    <source>
        <dbReference type="EMBL" id="BAM00926.1"/>
    </source>
</evidence>
<dbReference type="GO" id="GO:0005524">
    <property type="term" value="F:ATP binding"/>
    <property type="evidence" value="ECO:0007669"/>
    <property type="project" value="UniProtKB-KW"/>
</dbReference>
<dbReference type="Gene3D" id="3.90.1570.30">
    <property type="match status" value="1"/>
</dbReference>
<dbReference type="GO" id="GO:0003677">
    <property type="term" value="F:DNA binding"/>
    <property type="evidence" value="ECO:0007669"/>
    <property type="project" value="UniProtKB-KW"/>
</dbReference>
<accession>I0I6N8</accession>
<dbReference type="InterPro" id="IPR007409">
    <property type="entry name" value="Restrct_endonuc_type1_HsdR_N"/>
</dbReference>
<evidence type="ECO:0000313" key="3">
    <source>
        <dbReference type="Proteomes" id="UP000007880"/>
    </source>
</evidence>
<dbReference type="Proteomes" id="UP000007880">
    <property type="component" value="Chromosome"/>
</dbReference>
<dbReference type="GO" id="GO:0009307">
    <property type="term" value="P:DNA restriction-modification system"/>
    <property type="evidence" value="ECO:0007669"/>
    <property type="project" value="UniProtKB-KW"/>
</dbReference>
<dbReference type="RefSeq" id="WP_014434153.1">
    <property type="nucleotide sequence ID" value="NC_017079.1"/>
</dbReference>
<evidence type="ECO:0000259" key="1">
    <source>
        <dbReference type="Pfam" id="PF04313"/>
    </source>
</evidence>
<protein>
    <recommendedName>
        <fullName evidence="1">Restriction endonuclease type I HsdR N-terminal domain-containing protein</fullName>
    </recommendedName>
</protein>
<reference evidence="2 3" key="1">
    <citation type="submission" date="2012-02" db="EMBL/GenBank/DDBJ databases">
        <title>Complete genome sequence of Caldilinea aerophila DSM 14535 (= NBRC 102666).</title>
        <authorList>
            <person name="Oguchi A."/>
            <person name="Hosoyama A."/>
            <person name="Sekine M."/>
            <person name="Fukai R."/>
            <person name="Kato Y."/>
            <person name="Nakamura S."/>
            <person name="Hanada S."/>
            <person name="Yamazaki S."/>
            <person name="Fujita N."/>
        </authorList>
    </citation>
    <scope>NUCLEOTIDE SEQUENCE [LARGE SCALE GENOMIC DNA]</scope>
    <source>
        <strain evidence="3">DSM 14535 / JCM 11387 / NBRC 104270 / STL-6-O1</strain>
    </source>
</reference>
<name>I0I6N8_CALAS</name>
<dbReference type="EMBL" id="AP012337">
    <property type="protein sequence ID" value="BAM00926.1"/>
    <property type="molecule type" value="Genomic_DNA"/>
</dbReference>
<feature type="domain" description="Restriction endonuclease type I HsdR N-terminal" evidence="1">
    <location>
        <begin position="46"/>
        <end position="111"/>
    </location>
</feature>
<organism evidence="2 3">
    <name type="scientific">Caldilinea aerophila (strain DSM 14535 / JCM 11387 / NBRC 104270 / STL-6-O1)</name>
    <dbReference type="NCBI Taxonomy" id="926550"/>
    <lineage>
        <taxon>Bacteria</taxon>
        <taxon>Bacillati</taxon>
        <taxon>Chloroflexota</taxon>
        <taxon>Caldilineae</taxon>
        <taxon>Caldilineales</taxon>
        <taxon>Caldilineaceae</taxon>
        <taxon>Caldilinea</taxon>
    </lineage>
</organism>
<dbReference type="STRING" id="926550.CLDAP_28860"/>
<proteinExistence type="predicted"/>
<dbReference type="GO" id="GO:0009035">
    <property type="term" value="F:type I site-specific deoxyribonuclease activity"/>
    <property type="evidence" value="ECO:0007669"/>
    <property type="project" value="UniProtKB-EC"/>
</dbReference>
<dbReference type="AlphaFoldDB" id="I0I6N8"/>
<dbReference type="eggNOG" id="COG2810">
    <property type="taxonomic scope" value="Bacteria"/>
</dbReference>
<keyword evidence="3" id="KW-1185">Reference proteome</keyword>
<sequence length="126" mass="14159">MSLEQHIEEIRAGIKAGRFTNEASVSQGIVLRLLHALSWPSYDTQVVCPEYSLEGRRVDYALCHPPGKPIAFIEVKQIGQSEGAERQLFEYAFHVGVPLAVLTDGQEWNFFLPGEQGDYGERRVVL</sequence>
<dbReference type="KEGG" id="cap:CLDAP_28860"/>
<dbReference type="Pfam" id="PF04313">
    <property type="entry name" value="HSDR_N"/>
    <property type="match status" value="1"/>
</dbReference>
<gene>
    <name evidence="2" type="ordered locus">CLDAP_28860</name>
</gene>
<dbReference type="HOGENOM" id="CLU_1977462_0_0_0"/>